<reference evidence="4" key="1">
    <citation type="submission" date="2022-06" db="EMBL/GenBank/DDBJ databases">
        <title>Antifungal cultures and metabolites of lactic acid bacteria for use in dairy fermentations.</title>
        <authorList>
            <person name="Zhao Z."/>
            <person name="Gaenzle M."/>
        </authorList>
    </citation>
    <scope>NUCLEOTIDE SEQUENCE</scope>
    <source>
        <strain evidence="4">FUA3126</strain>
    </source>
</reference>
<dbReference type="PROSITE" id="PS50977">
    <property type="entry name" value="HTH_TETR_2"/>
    <property type="match status" value="1"/>
</dbReference>
<dbReference type="EMBL" id="JANDJP010000002">
    <property type="protein sequence ID" value="MDF9913272.1"/>
    <property type="molecule type" value="Genomic_DNA"/>
</dbReference>
<dbReference type="Gene3D" id="1.10.357.10">
    <property type="entry name" value="Tetracycline Repressor, domain 2"/>
    <property type="match status" value="1"/>
</dbReference>
<feature type="DNA-binding region" description="H-T-H motif" evidence="2">
    <location>
        <begin position="29"/>
        <end position="48"/>
    </location>
</feature>
<dbReference type="Proteomes" id="UP001152867">
    <property type="component" value="Unassembled WGS sequence"/>
</dbReference>
<keyword evidence="5" id="KW-1185">Reference proteome</keyword>
<dbReference type="PANTHER" id="PTHR43479">
    <property type="entry name" value="ACREF/ENVCD OPERON REPRESSOR-RELATED"/>
    <property type="match status" value="1"/>
</dbReference>
<dbReference type="RefSeq" id="WP_178941945.1">
    <property type="nucleotide sequence ID" value="NZ_JAIWJG010000002.1"/>
</dbReference>
<gene>
    <name evidence="4" type="ORF">NNA32_03310</name>
</gene>
<evidence type="ECO:0000313" key="5">
    <source>
        <dbReference type="Proteomes" id="UP001152867"/>
    </source>
</evidence>
<evidence type="ECO:0000313" key="4">
    <source>
        <dbReference type="EMBL" id="MDF9913272.1"/>
    </source>
</evidence>
<comment type="caution">
    <text evidence="4">The sequence shown here is derived from an EMBL/GenBank/DDBJ whole genome shotgun (WGS) entry which is preliminary data.</text>
</comment>
<evidence type="ECO:0000256" key="1">
    <source>
        <dbReference type="ARBA" id="ARBA00023125"/>
    </source>
</evidence>
<dbReference type="InterPro" id="IPR009057">
    <property type="entry name" value="Homeodomain-like_sf"/>
</dbReference>
<dbReference type="PANTHER" id="PTHR43479:SF11">
    <property type="entry name" value="ACREF_ENVCD OPERON REPRESSOR-RELATED"/>
    <property type="match status" value="1"/>
</dbReference>
<keyword evidence="1 2" id="KW-0238">DNA-binding</keyword>
<protein>
    <submittedName>
        <fullName evidence="4">TetR/AcrR family transcriptional regulator</fullName>
    </submittedName>
</protein>
<dbReference type="SUPFAM" id="SSF46689">
    <property type="entry name" value="Homeodomain-like"/>
    <property type="match status" value="1"/>
</dbReference>
<accession>A0ABT6DAG2</accession>
<organism evidence="4 5">
    <name type="scientific">Furfurilactobacillus milii</name>
    <dbReference type="NCBI Taxonomy" id="2888272"/>
    <lineage>
        <taxon>Bacteria</taxon>
        <taxon>Bacillati</taxon>
        <taxon>Bacillota</taxon>
        <taxon>Bacilli</taxon>
        <taxon>Lactobacillales</taxon>
        <taxon>Lactobacillaceae</taxon>
        <taxon>Furfurilactobacillus</taxon>
    </lineage>
</organism>
<dbReference type="InterPro" id="IPR050624">
    <property type="entry name" value="HTH-type_Tx_Regulator"/>
</dbReference>
<feature type="domain" description="HTH tetR-type" evidence="3">
    <location>
        <begin position="6"/>
        <end position="66"/>
    </location>
</feature>
<proteinExistence type="predicted"/>
<name>A0ABT6DAG2_9LACO</name>
<dbReference type="Pfam" id="PF00440">
    <property type="entry name" value="TetR_N"/>
    <property type="match status" value="1"/>
</dbReference>
<evidence type="ECO:0000256" key="2">
    <source>
        <dbReference type="PROSITE-ProRule" id="PRU00335"/>
    </source>
</evidence>
<dbReference type="InterPro" id="IPR001647">
    <property type="entry name" value="HTH_TetR"/>
</dbReference>
<sequence length="192" mass="21743">MRKRDDQKRQLIEQAVLVITKEEGIQGLSFGKIAKHAQVSSGTPYVYFKDKTDMLSKMFLRIKNLFDANLTSDIDKGQTIADQIYLAVMHFARMYVNYPLEAVFLTAIRANPELIDENALRVGNESAKPLEQLVDRAIEQHALNITNLDYVTVLLFGPFIMLVQERLSAKQTVTLSELEAVVRNSVNGILKE</sequence>
<evidence type="ECO:0000259" key="3">
    <source>
        <dbReference type="PROSITE" id="PS50977"/>
    </source>
</evidence>